<evidence type="ECO:0000313" key="13">
    <source>
        <dbReference type="EMBL" id="CAB4812350.1"/>
    </source>
</evidence>
<evidence type="ECO:0000256" key="2">
    <source>
        <dbReference type="ARBA" id="ARBA00009441"/>
    </source>
</evidence>
<reference evidence="11" key="1">
    <citation type="submission" date="2020-05" db="EMBL/GenBank/DDBJ databases">
        <authorList>
            <person name="Chiriac C."/>
            <person name="Salcher M."/>
            <person name="Ghai R."/>
            <person name="Kavagutti S V."/>
        </authorList>
    </citation>
    <scope>NUCLEOTIDE SEQUENCE</scope>
</reference>
<dbReference type="NCBIfam" id="TIGR00634">
    <property type="entry name" value="recN"/>
    <property type="match status" value="1"/>
</dbReference>
<evidence type="ECO:0000256" key="3">
    <source>
        <dbReference type="ARBA" id="ARBA00021315"/>
    </source>
</evidence>
<dbReference type="GO" id="GO:0043590">
    <property type="term" value="C:bacterial nucleoid"/>
    <property type="evidence" value="ECO:0007669"/>
    <property type="project" value="TreeGrafter"/>
</dbReference>
<evidence type="ECO:0000256" key="6">
    <source>
        <dbReference type="ARBA" id="ARBA00022840"/>
    </source>
</evidence>
<keyword evidence="6" id="KW-0067">ATP-binding</keyword>
<keyword evidence="5" id="KW-0227">DNA damage</keyword>
<gene>
    <name evidence="13" type="ORF">UFOPK3037_01399</name>
    <name evidence="11" type="ORF">UFOPK3406_00995</name>
    <name evidence="12" type="ORF">UFOPK3925_01287</name>
</gene>
<dbReference type="GO" id="GO:0009432">
    <property type="term" value="P:SOS response"/>
    <property type="evidence" value="ECO:0007669"/>
    <property type="project" value="TreeGrafter"/>
</dbReference>
<dbReference type="GO" id="GO:0005524">
    <property type="term" value="F:ATP binding"/>
    <property type="evidence" value="ECO:0007669"/>
    <property type="project" value="UniProtKB-KW"/>
</dbReference>
<feature type="coiled-coil region" evidence="9">
    <location>
        <begin position="339"/>
        <end position="366"/>
    </location>
</feature>
<evidence type="ECO:0000256" key="8">
    <source>
        <dbReference type="ARBA" id="ARBA00033408"/>
    </source>
</evidence>
<dbReference type="Pfam" id="PF02463">
    <property type="entry name" value="SMC_N"/>
    <property type="match status" value="1"/>
</dbReference>
<dbReference type="InterPro" id="IPR003395">
    <property type="entry name" value="RecF/RecN/SMC_N"/>
</dbReference>
<proteinExistence type="inferred from homology"/>
<dbReference type="InterPro" id="IPR004604">
    <property type="entry name" value="DNA_recomb/repair_RecN"/>
</dbReference>
<dbReference type="EMBL" id="CAESAD010000011">
    <property type="protein sequence ID" value="CAB4343800.1"/>
    <property type="molecule type" value="Genomic_DNA"/>
</dbReference>
<evidence type="ECO:0000313" key="11">
    <source>
        <dbReference type="EMBL" id="CAB4340981.1"/>
    </source>
</evidence>
<feature type="domain" description="RecF/RecN/SMC N-terminal" evidence="10">
    <location>
        <begin position="1"/>
        <end position="508"/>
    </location>
</feature>
<dbReference type="GO" id="GO:0006310">
    <property type="term" value="P:DNA recombination"/>
    <property type="evidence" value="ECO:0007669"/>
    <property type="project" value="InterPro"/>
</dbReference>
<evidence type="ECO:0000256" key="4">
    <source>
        <dbReference type="ARBA" id="ARBA00022741"/>
    </source>
</evidence>
<evidence type="ECO:0000256" key="1">
    <source>
        <dbReference type="ARBA" id="ARBA00003618"/>
    </source>
</evidence>
<sequence>MIEQLRIKNLGVIRDATLDFAPGLTVLTGETGAGKTMVFRSLHLLFGGKADSTLISTGADQASVEADVAMPNDLVARLDELGGEVEDGNIAIISRQVNATGRSRSFAGGVSVPAGVVGELGEALVAVHGQSDQLRLTKTDQQRQLLDRYAGETVAKPMTKYSELWDAQRTLERRIESLTADAGTRAAQLDRITRILEQVDSLKPLPGEDHELDDEAKRLAHTEALYEVTARASDLLTGGQSDDLPVVAALVTARKGLDHERNLDATLGEFADRMKELEILAADLSADISSYSGGIDASPQRLALVESRRAALKTLTREFGDVDDLLTWVTENRPRVAELEGGDEILEQLREELAQVKADLTKTGGEVTKARTKAAAAFSAEVTGELESLAMAGATVQFKLSPATPGPHGADLVELGLISRPDSPWIPMAKGASGGELSRIMLAVEVVLAAADPTETFVFDEVDAGVGGAAAVEVGKRLARLARSAQVIVVTHLPQVAAFADRHLVIARSDGQEVHSSAVTQVQQGDRVAELSRMLAGLADSQAGSQLAEELLALAQTERQGAPTSRQKSKA</sequence>
<keyword evidence="4" id="KW-0547">Nucleotide-binding</keyword>
<dbReference type="GO" id="GO:0006281">
    <property type="term" value="P:DNA repair"/>
    <property type="evidence" value="ECO:0007669"/>
    <property type="project" value="UniProtKB-KW"/>
</dbReference>
<dbReference type="SUPFAM" id="SSF52540">
    <property type="entry name" value="P-loop containing nucleoside triphosphate hydrolases"/>
    <property type="match status" value="1"/>
</dbReference>
<dbReference type="PIRSF" id="PIRSF003128">
    <property type="entry name" value="RecN"/>
    <property type="match status" value="1"/>
</dbReference>
<dbReference type="EMBL" id="CAFAAO010000023">
    <property type="protein sequence ID" value="CAB4812350.1"/>
    <property type="molecule type" value="Genomic_DNA"/>
</dbReference>
<evidence type="ECO:0000259" key="10">
    <source>
        <dbReference type="Pfam" id="PF02463"/>
    </source>
</evidence>
<evidence type="ECO:0000256" key="5">
    <source>
        <dbReference type="ARBA" id="ARBA00022763"/>
    </source>
</evidence>
<dbReference type="AlphaFoldDB" id="A0A6J5ZEI6"/>
<dbReference type="CDD" id="cd03241">
    <property type="entry name" value="ABC_RecN"/>
    <property type="match status" value="2"/>
</dbReference>
<evidence type="ECO:0000256" key="9">
    <source>
        <dbReference type="SAM" id="Coils"/>
    </source>
</evidence>
<name>A0A6J5ZEI6_9ZZZZ</name>
<dbReference type="EMBL" id="CAESAI010000023">
    <property type="protein sequence ID" value="CAB4340981.1"/>
    <property type="molecule type" value="Genomic_DNA"/>
</dbReference>
<organism evidence="11">
    <name type="scientific">freshwater metagenome</name>
    <dbReference type="NCBI Taxonomy" id="449393"/>
    <lineage>
        <taxon>unclassified sequences</taxon>
        <taxon>metagenomes</taxon>
        <taxon>ecological metagenomes</taxon>
    </lineage>
</organism>
<dbReference type="PANTHER" id="PTHR11059">
    <property type="entry name" value="DNA REPAIR PROTEIN RECN"/>
    <property type="match status" value="1"/>
</dbReference>
<evidence type="ECO:0000313" key="12">
    <source>
        <dbReference type="EMBL" id="CAB4343800.1"/>
    </source>
</evidence>
<evidence type="ECO:0000256" key="7">
    <source>
        <dbReference type="ARBA" id="ARBA00023204"/>
    </source>
</evidence>
<accession>A0A6J5ZEI6</accession>
<keyword evidence="9" id="KW-0175">Coiled coil</keyword>
<dbReference type="InterPro" id="IPR027417">
    <property type="entry name" value="P-loop_NTPase"/>
</dbReference>
<comment type="similarity">
    <text evidence="2">Belongs to the RecN family.</text>
</comment>
<dbReference type="Gene3D" id="3.40.50.300">
    <property type="entry name" value="P-loop containing nucleotide triphosphate hydrolases"/>
    <property type="match status" value="2"/>
</dbReference>
<dbReference type="PANTHER" id="PTHR11059:SF0">
    <property type="entry name" value="DNA REPAIR PROTEIN RECN"/>
    <property type="match status" value="1"/>
</dbReference>
<comment type="function">
    <text evidence="1">May be involved in recombinational repair of damaged DNA.</text>
</comment>
<keyword evidence="7" id="KW-0234">DNA repair</keyword>
<protein>
    <recommendedName>
        <fullName evidence="3">DNA repair protein RecN</fullName>
    </recommendedName>
    <alternativeName>
        <fullName evidence="8">Recombination protein N</fullName>
    </alternativeName>
</protein>